<dbReference type="GO" id="GO:0003729">
    <property type="term" value="F:mRNA binding"/>
    <property type="evidence" value="ECO:0007669"/>
    <property type="project" value="TreeGrafter"/>
</dbReference>
<dbReference type="InterPro" id="IPR035979">
    <property type="entry name" value="RBD_domain_sf"/>
</dbReference>
<name>A0A066VFE3_TILAU</name>
<feature type="compositionally biased region" description="Low complexity" evidence="3">
    <location>
        <begin position="245"/>
        <end position="259"/>
    </location>
</feature>
<feature type="domain" description="RRM" evidence="4">
    <location>
        <begin position="87"/>
        <end position="166"/>
    </location>
</feature>
<dbReference type="InterPro" id="IPR012677">
    <property type="entry name" value="Nucleotide-bd_a/b_plait_sf"/>
</dbReference>
<dbReference type="Pfam" id="PF13865">
    <property type="entry name" value="FoP_duplication"/>
    <property type="match status" value="1"/>
</dbReference>
<dbReference type="InParanoid" id="A0A066VFE3"/>
<dbReference type="PANTHER" id="PTHR19965">
    <property type="entry name" value="RNA AND EXPORT FACTOR BINDING PROTEIN"/>
    <property type="match status" value="1"/>
</dbReference>
<dbReference type="OrthoDB" id="346839at2759"/>
<protein>
    <recommendedName>
        <fullName evidence="4">RRM domain-containing protein</fullName>
    </recommendedName>
</protein>
<dbReference type="SMART" id="SM01218">
    <property type="entry name" value="FoP_duplication"/>
    <property type="match status" value="1"/>
</dbReference>
<dbReference type="SUPFAM" id="SSF54928">
    <property type="entry name" value="RNA-binding domain, RBD"/>
    <property type="match status" value="1"/>
</dbReference>
<feature type="region of interest" description="Disordered" evidence="3">
    <location>
        <begin position="1"/>
        <end position="75"/>
    </location>
</feature>
<dbReference type="GeneID" id="25261970"/>
<dbReference type="Proteomes" id="UP000027361">
    <property type="component" value="Unassembled WGS sequence"/>
</dbReference>
<keyword evidence="6" id="KW-1185">Reference proteome</keyword>
<sequence>MNIDKPLDELIKSDPSGRRGRGRGRGGSRTGGGADARKRSSASGRNAGAKAGAAANNSTKAQRQAAANATKPPVIIPGRGVGAATGSKIILSNLPLDVTDAQVRELFSSSIGPVKKIAMNYNMKGVSTGICTVEFVRSEDANRSYQQYNNRLIDGKKPLKVEVVVDPAKVPLKAPLKAPAALGAHAGPRAANGAGAKGGARGGATVRGTGRGGRGGRTPKPRKTVEDLDAEMEDYAKAGQNDSNAAAPAAAAAATSTAA</sequence>
<proteinExistence type="predicted"/>
<dbReference type="PANTHER" id="PTHR19965:SF35">
    <property type="entry name" value="RNA ANNEALING PROTEIN YRA1"/>
    <property type="match status" value="1"/>
</dbReference>
<dbReference type="Pfam" id="PF00076">
    <property type="entry name" value="RRM_1"/>
    <property type="match status" value="1"/>
</dbReference>
<dbReference type="STRING" id="1037660.A0A066VFE3"/>
<comment type="caution">
    <text evidence="5">The sequence shown here is derived from an EMBL/GenBank/DDBJ whole genome shotgun (WGS) entry which is preliminary data.</text>
</comment>
<dbReference type="PROSITE" id="PS50102">
    <property type="entry name" value="RRM"/>
    <property type="match status" value="1"/>
</dbReference>
<dbReference type="EMBL" id="JMSN01000091">
    <property type="protein sequence ID" value="KDN40442.1"/>
    <property type="molecule type" value="Genomic_DNA"/>
</dbReference>
<organism evidence="5 6">
    <name type="scientific">Tilletiaria anomala (strain ATCC 24038 / CBS 436.72 / UBC 951)</name>
    <dbReference type="NCBI Taxonomy" id="1037660"/>
    <lineage>
        <taxon>Eukaryota</taxon>
        <taxon>Fungi</taxon>
        <taxon>Dikarya</taxon>
        <taxon>Basidiomycota</taxon>
        <taxon>Ustilaginomycotina</taxon>
        <taxon>Exobasidiomycetes</taxon>
        <taxon>Georgefischeriales</taxon>
        <taxon>Tilletiariaceae</taxon>
        <taxon>Tilletiaria</taxon>
    </lineage>
</organism>
<evidence type="ECO:0000256" key="2">
    <source>
        <dbReference type="PROSITE-ProRule" id="PRU00176"/>
    </source>
</evidence>
<evidence type="ECO:0000313" key="5">
    <source>
        <dbReference type="EMBL" id="KDN40442.1"/>
    </source>
</evidence>
<dbReference type="InterPro" id="IPR000504">
    <property type="entry name" value="RRM_dom"/>
</dbReference>
<feature type="region of interest" description="Disordered" evidence="3">
    <location>
        <begin position="189"/>
        <end position="259"/>
    </location>
</feature>
<gene>
    <name evidence="5" type="ORF">K437DRAFT_189667</name>
</gene>
<dbReference type="SMART" id="SM00360">
    <property type="entry name" value="RRM"/>
    <property type="match status" value="1"/>
</dbReference>
<accession>A0A066VFE3</accession>
<keyword evidence="1 2" id="KW-0694">RNA-binding</keyword>
<evidence type="ECO:0000256" key="3">
    <source>
        <dbReference type="SAM" id="MobiDB-lite"/>
    </source>
</evidence>
<dbReference type="RefSeq" id="XP_013241399.1">
    <property type="nucleotide sequence ID" value="XM_013385945.1"/>
</dbReference>
<feature type="compositionally biased region" description="Basic and acidic residues" evidence="3">
    <location>
        <begin position="1"/>
        <end position="17"/>
    </location>
</feature>
<evidence type="ECO:0000313" key="6">
    <source>
        <dbReference type="Proteomes" id="UP000027361"/>
    </source>
</evidence>
<dbReference type="InterPro" id="IPR025715">
    <property type="entry name" value="FoP_C"/>
</dbReference>
<evidence type="ECO:0000259" key="4">
    <source>
        <dbReference type="PROSITE" id="PS50102"/>
    </source>
</evidence>
<dbReference type="Gene3D" id="3.30.70.330">
    <property type="match status" value="1"/>
</dbReference>
<evidence type="ECO:0000256" key="1">
    <source>
        <dbReference type="ARBA" id="ARBA00022884"/>
    </source>
</evidence>
<feature type="compositionally biased region" description="Low complexity" evidence="3">
    <location>
        <begin position="41"/>
        <end position="61"/>
    </location>
</feature>
<dbReference type="AlphaFoldDB" id="A0A066VFE3"/>
<dbReference type="GO" id="GO:0005634">
    <property type="term" value="C:nucleus"/>
    <property type="evidence" value="ECO:0007669"/>
    <property type="project" value="TreeGrafter"/>
</dbReference>
<dbReference type="InterPro" id="IPR051229">
    <property type="entry name" value="ALYREF_mRNA_export"/>
</dbReference>
<dbReference type="OMA" id="NEFGPIK"/>
<reference evidence="5 6" key="1">
    <citation type="submission" date="2014-05" db="EMBL/GenBank/DDBJ databases">
        <title>Draft genome sequence of a rare smut relative, Tilletiaria anomala UBC 951.</title>
        <authorList>
            <consortium name="DOE Joint Genome Institute"/>
            <person name="Toome M."/>
            <person name="Kuo A."/>
            <person name="Henrissat B."/>
            <person name="Lipzen A."/>
            <person name="Tritt A."/>
            <person name="Yoshinaga Y."/>
            <person name="Zane M."/>
            <person name="Barry K."/>
            <person name="Grigoriev I.V."/>
            <person name="Spatafora J.W."/>
            <person name="Aimea M.C."/>
        </authorList>
    </citation>
    <scope>NUCLEOTIDE SEQUENCE [LARGE SCALE GENOMIC DNA]</scope>
    <source>
        <strain evidence="5 6">UBC 951</strain>
    </source>
</reference>
<dbReference type="HOGENOM" id="CLU_052367_2_2_1"/>
<dbReference type="FunCoup" id="A0A066VFE3">
    <property type="interactions" value="512"/>
</dbReference>